<organism evidence="1 2">
    <name type="scientific">Dipteronia sinensis</name>
    <dbReference type="NCBI Taxonomy" id="43782"/>
    <lineage>
        <taxon>Eukaryota</taxon>
        <taxon>Viridiplantae</taxon>
        <taxon>Streptophyta</taxon>
        <taxon>Embryophyta</taxon>
        <taxon>Tracheophyta</taxon>
        <taxon>Spermatophyta</taxon>
        <taxon>Magnoliopsida</taxon>
        <taxon>eudicotyledons</taxon>
        <taxon>Gunneridae</taxon>
        <taxon>Pentapetalae</taxon>
        <taxon>rosids</taxon>
        <taxon>malvids</taxon>
        <taxon>Sapindales</taxon>
        <taxon>Sapindaceae</taxon>
        <taxon>Hippocastanoideae</taxon>
        <taxon>Acereae</taxon>
        <taxon>Dipteronia</taxon>
    </lineage>
</organism>
<evidence type="ECO:0000313" key="2">
    <source>
        <dbReference type="Proteomes" id="UP001281410"/>
    </source>
</evidence>
<dbReference type="EMBL" id="JANJYJ010000006">
    <property type="protein sequence ID" value="KAK3205520.1"/>
    <property type="molecule type" value="Genomic_DNA"/>
</dbReference>
<accession>A0AAE0A7S8</accession>
<dbReference type="PANTHER" id="PTHR35046:SF18">
    <property type="entry name" value="RNA-DIRECTED DNA POLYMERASE"/>
    <property type="match status" value="1"/>
</dbReference>
<keyword evidence="2" id="KW-1185">Reference proteome</keyword>
<dbReference type="AlphaFoldDB" id="A0AAE0A7S8"/>
<protein>
    <recommendedName>
        <fullName evidence="3">Retrotransposon gag domain-containing protein</fullName>
    </recommendedName>
</protein>
<sequence length="254" mass="29915">MTFDRQQMFPQSELRGYAGDPRTSVLCQLVSEQRNLPYAMANNEAGRVNPDDAGRRDTDLWAAIDEQRQSMARLETMMQQLMVQQPNPNAHAPAPTSANIERVVGVAIGRPGGRQPPRAARHEQFEEWNDDDSEEDFVGYQRDHRLNPNQPGYRICADIPLFYGKLQIKEFLDWISKVERFFEFAEVTEERQLKLVAYKLRNEAAVWWEKLQMDRRRQGKVPIRSWRRMKQLMMSKFLPLDYEQFIFQSYHNCV</sequence>
<reference evidence="1" key="1">
    <citation type="journal article" date="2023" name="Plant J.">
        <title>Genome sequences and population genomics provide insights into the demographic history, inbreeding, and mutation load of two 'living fossil' tree species of Dipteronia.</title>
        <authorList>
            <person name="Feng Y."/>
            <person name="Comes H.P."/>
            <person name="Chen J."/>
            <person name="Zhu S."/>
            <person name="Lu R."/>
            <person name="Zhang X."/>
            <person name="Li P."/>
            <person name="Qiu J."/>
            <person name="Olsen K.M."/>
            <person name="Qiu Y."/>
        </authorList>
    </citation>
    <scope>NUCLEOTIDE SEQUENCE</scope>
    <source>
        <strain evidence="1">NBL</strain>
    </source>
</reference>
<comment type="caution">
    <text evidence="1">The sequence shown here is derived from an EMBL/GenBank/DDBJ whole genome shotgun (WGS) entry which is preliminary data.</text>
</comment>
<gene>
    <name evidence="1" type="ORF">Dsin_019566</name>
</gene>
<evidence type="ECO:0008006" key="3">
    <source>
        <dbReference type="Google" id="ProtNLM"/>
    </source>
</evidence>
<dbReference type="Proteomes" id="UP001281410">
    <property type="component" value="Unassembled WGS sequence"/>
</dbReference>
<name>A0AAE0A7S8_9ROSI</name>
<evidence type="ECO:0000313" key="1">
    <source>
        <dbReference type="EMBL" id="KAK3205520.1"/>
    </source>
</evidence>
<proteinExistence type="predicted"/>
<dbReference type="PANTHER" id="PTHR35046">
    <property type="entry name" value="ZINC KNUCKLE (CCHC-TYPE) FAMILY PROTEIN"/>
    <property type="match status" value="1"/>
</dbReference>